<keyword evidence="3" id="KW-0732">Signal</keyword>
<feature type="signal peptide" evidence="3">
    <location>
        <begin position="1"/>
        <end position="21"/>
    </location>
</feature>
<dbReference type="CDD" id="cd02947">
    <property type="entry name" value="TRX_family"/>
    <property type="match status" value="1"/>
</dbReference>
<keyword evidence="1" id="KW-1015">Disulfide bond</keyword>
<evidence type="ECO:0000256" key="3">
    <source>
        <dbReference type="SAM" id="SignalP"/>
    </source>
</evidence>
<dbReference type="SUPFAM" id="SSF52833">
    <property type="entry name" value="Thioredoxin-like"/>
    <property type="match status" value="1"/>
</dbReference>
<sequence>MLSRVLIPLVVAAAILGEASAFQGTPLAGGSGGWARSSSGLVSKKGLRGAGVALRGHDRAQRAAGAHQGVRGATSELLQSSSYMGKVQHVKAEEHFQELTSKPLAVVALQASTCRKCHAVSGKFVSIANQYSKHHPEAVFAMVQLDKVKSVATLTGVKQTPTYMVFVDGKKVDELVGADEVHVVTQKIKDMIKLWTNAPETVTLTREEGSEEVSEGGKEAAARVVDKYSPKTMEASVSESEDVDDLADDEVPTVPEGEGDGCGDEGCEIVWDD</sequence>
<evidence type="ECO:0000256" key="2">
    <source>
        <dbReference type="SAM" id="MobiDB-lite"/>
    </source>
</evidence>
<accession>A0A6U5CS21</accession>
<feature type="compositionally biased region" description="Basic and acidic residues" evidence="2">
    <location>
        <begin position="215"/>
        <end position="229"/>
    </location>
</feature>
<protein>
    <recommendedName>
        <fullName evidence="4">Thioredoxin domain-containing protein</fullName>
    </recommendedName>
</protein>
<evidence type="ECO:0000256" key="1">
    <source>
        <dbReference type="ARBA" id="ARBA00023157"/>
    </source>
</evidence>
<dbReference type="AlphaFoldDB" id="A0A6U5CS21"/>
<evidence type="ECO:0000259" key="4">
    <source>
        <dbReference type="Pfam" id="PF00085"/>
    </source>
</evidence>
<proteinExistence type="predicted"/>
<feature type="region of interest" description="Disordered" evidence="2">
    <location>
        <begin position="208"/>
        <end position="273"/>
    </location>
</feature>
<feature type="compositionally biased region" description="Acidic residues" evidence="2">
    <location>
        <begin position="239"/>
        <end position="273"/>
    </location>
</feature>
<gene>
    <name evidence="5" type="ORF">HAND00432_LOCUS36910</name>
</gene>
<feature type="chain" id="PRO_5030160501" description="Thioredoxin domain-containing protein" evidence="3">
    <location>
        <begin position="22"/>
        <end position="273"/>
    </location>
</feature>
<evidence type="ECO:0000313" key="5">
    <source>
        <dbReference type="EMBL" id="CAD8985897.1"/>
    </source>
</evidence>
<dbReference type="EMBL" id="HBFX01061196">
    <property type="protein sequence ID" value="CAD8985897.1"/>
    <property type="molecule type" value="Transcribed_RNA"/>
</dbReference>
<dbReference type="Pfam" id="PF00085">
    <property type="entry name" value="Thioredoxin"/>
    <property type="match status" value="1"/>
</dbReference>
<dbReference type="InterPro" id="IPR036249">
    <property type="entry name" value="Thioredoxin-like_sf"/>
</dbReference>
<dbReference type="InterPro" id="IPR013766">
    <property type="entry name" value="Thioredoxin_domain"/>
</dbReference>
<name>A0A6U5CS21_HEMAN</name>
<dbReference type="Gene3D" id="3.40.30.10">
    <property type="entry name" value="Glutaredoxin"/>
    <property type="match status" value="1"/>
</dbReference>
<reference evidence="5" key="1">
    <citation type="submission" date="2021-01" db="EMBL/GenBank/DDBJ databases">
        <authorList>
            <person name="Corre E."/>
            <person name="Pelletier E."/>
            <person name="Niang G."/>
            <person name="Scheremetjew M."/>
            <person name="Finn R."/>
            <person name="Kale V."/>
            <person name="Holt S."/>
            <person name="Cochrane G."/>
            <person name="Meng A."/>
            <person name="Brown T."/>
            <person name="Cohen L."/>
        </authorList>
    </citation>
    <scope>NUCLEOTIDE SEQUENCE</scope>
    <source>
        <strain evidence="5">CCMP644</strain>
    </source>
</reference>
<organism evidence="5">
    <name type="scientific">Hemiselmis andersenii</name>
    <name type="common">Cryptophyte alga</name>
    <dbReference type="NCBI Taxonomy" id="464988"/>
    <lineage>
        <taxon>Eukaryota</taxon>
        <taxon>Cryptophyceae</taxon>
        <taxon>Cryptomonadales</taxon>
        <taxon>Hemiselmidaceae</taxon>
        <taxon>Hemiselmis</taxon>
    </lineage>
</organism>
<dbReference type="PANTHER" id="PTHR46115">
    <property type="entry name" value="THIOREDOXIN-LIKE PROTEIN 1"/>
    <property type="match status" value="1"/>
</dbReference>
<feature type="domain" description="Thioredoxin" evidence="4">
    <location>
        <begin position="87"/>
        <end position="189"/>
    </location>
</feature>